<evidence type="ECO:0000313" key="9">
    <source>
        <dbReference type="EMBL" id="ONF44492.1"/>
    </source>
</evidence>
<dbReference type="GO" id="GO:0044781">
    <property type="term" value="P:bacterial-type flagellum organization"/>
    <property type="evidence" value="ECO:0007669"/>
    <property type="project" value="UniProtKB-KW"/>
</dbReference>
<dbReference type="SUPFAM" id="SSF160930">
    <property type="entry name" value="FlhC-like"/>
    <property type="match status" value="1"/>
</dbReference>
<keyword evidence="8" id="KW-0804">Transcription</keyword>
<comment type="caution">
    <text evidence="9">The sequence shown here is derived from an EMBL/GenBank/DDBJ whole genome shotgun (WGS) entry which is preliminary data.</text>
</comment>
<accession>A0A1V2DV06</accession>
<dbReference type="STRING" id="135739.BTO32_05785"/>
<keyword evidence="4" id="KW-0862">Zinc</keyword>
<dbReference type="OrthoDB" id="5570801at2"/>
<evidence type="ECO:0000256" key="6">
    <source>
        <dbReference type="ARBA" id="ARBA00023125"/>
    </source>
</evidence>
<dbReference type="GO" id="GO:1902208">
    <property type="term" value="P:regulation of bacterial-type flagellum assembly"/>
    <property type="evidence" value="ECO:0007669"/>
    <property type="project" value="InterPro"/>
</dbReference>
<dbReference type="EMBL" id="MSCW01000004">
    <property type="protein sequence ID" value="ONF44492.1"/>
    <property type="molecule type" value="Genomic_DNA"/>
</dbReference>
<keyword evidence="3" id="KW-1005">Bacterial flagellum biogenesis</keyword>
<evidence type="ECO:0008006" key="11">
    <source>
        <dbReference type="Google" id="ProtNLM"/>
    </source>
</evidence>
<proteinExistence type="predicted"/>
<dbReference type="AlphaFoldDB" id="A0A1V2DV06"/>
<evidence type="ECO:0000313" key="10">
    <source>
        <dbReference type="Proteomes" id="UP000189339"/>
    </source>
</evidence>
<name>A0A1V2DV06_9GAMM</name>
<organism evidence="9 10">
    <name type="scientific">Marinobacter lutaoensis</name>
    <dbReference type="NCBI Taxonomy" id="135739"/>
    <lineage>
        <taxon>Bacteria</taxon>
        <taxon>Pseudomonadati</taxon>
        <taxon>Pseudomonadota</taxon>
        <taxon>Gammaproteobacteria</taxon>
        <taxon>Pseudomonadales</taxon>
        <taxon>Marinobacteraceae</taxon>
        <taxon>Marinobacter</taxon>
    </lineage>
</organism>
<sequence length="195" mass="21543">MNTRNNPLHLWVHAREMALMGYVTRIIILETGLTDKQVRRIYRDLEDDGMDVSKNRASNAIKSGASLVTNQLSKLHASLLMGFYRQIGGRPVESSTCIAALNRAYRMYRAAIAEIAPVSSPMGKEAFQMFTISDAWCLASEMRSGDAMFEHCCDCGCEFFTSVNQATGIHCPHCFQPQNAKGAAMPAVEVFAEPA</sequence>
<protein>
    <recommendedName>
        <fullName evidence="11">Flagellar transcriptional regulator FlhC</fullName>
    </recommendedName>
</protein>
<dbReference type="GO" id="GO:0046872">
    <property type="term" value="F:metal ion binding"/>
    <property type="evidence" value="ECO:0007669"/>
    <property type="project" value="UniProtKB-KW"/>
</dbReference>
<gene>
    <name evidence="9" type="ORF">BTO32_05785</name>
</gene>
<keyword evidence="7" id="KW-0010">Activator</keyword>
<evidence type="ECO:0000256" key="1">
    <source>
        <dbReference type="ARBA" id="ARBA00022490"/>
    </source>
</evidence>
<reference evidence="9 10" key="1">
    <citation type="submission" date="2016-12" db="EMBL/GenBank/DDBJ databases">
        <title>Marinobacter lutaoensis whole genome sequencing.</title>
        <authorList>
            <person name="Verma A."/>
            <person name="Krishnamurthi S."/>
        </authorList>
    </citation>
    <scope>NUCLEOTIDE SEQUENCE [LARGE SCALE GENOMIC DNA]</scope>
    <source>
        <strain evidence="9 10">T5054</strain>
    </source>
</reference>
<dbReference type="InterPro" id="IPR007944">
    <property type="entry name" value="FlhC"/>
</dbReference>
<evidence type="ECO:0000256" key="4">
    <source>
        <dbReference type="ARBA" id="ARBA00022833"/>
    </source>
</evidence>
<keyword evidence="1" id="KW-0963">Cytoplasm</keyword>
<evidence type="ECO:0000256" key="2">
    <source>
        <dbReference type="ARBA" id="ARBA00022723"/>
    </source>
</evidence>
<keyword evidence="10" id="KW-1185">Reference proteome</keyword>
<evidence type="ECO:0000256" key="8">
    <source>
        <dbReference type="ARBA" id="ARBA00023163"/>
    </source>
</evidence>
<evidence type="ECO:0000256" key="3">
    <source>
        <dbReference type="ARBA" id="ARBA00022795"/>
    </source>
</evidence>
<dbReference type="RefSeq" id="WP_076723582.1">
    <property type="nucleotide sequence ID" value="NZ_MSCW01000004.1"/>
</dbReference>
<keyword evidence="5" id="KW-0805">Transcription regulation</keyword>
<dbReference type="GO" id="GO:0003677">
    <property type="term" value="F:DNA binding"/>
    <property type="evidence" value="ECO:0007669"/>
    <property type="project" value="UniProtKB-KW"/>
</dbReference>
<dbReference type="Proteomes" id="UP000189339">
    <property type="component" value="Unassembled WGS sequence"/>
</dbReference>
<dbReference type="GO" id="GO:0045893">
    <property type="term" value="P:positive regulation of DNA-templated transcription"/>
    <property type="evidence" value="ECO:0007669"/>
    <property type="project" value="InterPro"/>
</dbReference>
<evidence type="ECO:0000256" key="5">
    <source>
        <dbReference type="ARBA" id="ARBA00023015"/>
    </source>
</evidence>
<keyword evidence="6" id="KW-0238">DNA-binding</keyword>
<keyword evidence="2" id="KW-0479">Metal-binding</keyword>
<evidence type="ECO:0000256" key="7">
    <source>
        <dbReference type="ARBA" id="ARBA00023159"/>
    </source>
</evidence>
<dbReference type="Pfam" id="PF05280">
    <property type="entry name" value="FlhC"/>
    <property type="match status" value="1"/>
</dbReference>